<dbReference type="Pfam" id="PF12900">
    <property type="entry name" value="Pyridox_ox_2"/>
    <property type="match status" value="1"/>
</dbReference>
<dbReference type="PANTHER" id="PTHR34071:SF2">
    <property type="entry name" value="FLAVIN-NUCLEOTIDE-BINDING PROTEIN"/>
    <property type="match status" value="1"/>
</dbReference>
<sequence>MRREDRAVNDFSRQLEILRDCRVLHLALTDEAGLYSLPLSFGFLLEGEALTLYIHSAPAGRKVAAMTRGCPVAFSMACGVELLPGATPCQTSCRYRSLTGTGYASPVEDPSEKCQALSAILAQQTGEDAVFTEAMAQSVAVFRIRVDSLSGKARL</sequence>
<dbReference type="Gene3D" id="2.30.110.10">
    <property type="entry name" value="Electron Transport, Fmn-binding Protein, Chain A"/>
    <property type="match status" value="1"/>
</dbReference>
<reference evidence="1" key="2">
    <citation type="journal article" date="2021" name="PeerJ">
        <title>Extensive microbial diversity within the chicken gut microbiome revealed by metagenomics and culture.</title>
        <authorList>
            <person name="Gilroy R."/>
            <person name="Ravi A."/>
            <person name="Getino M."/>
            <person name="Pursley I."/>
            <person name="Horton D.L."/>
            <person name="Alikhan N.F."/>
            <person name="Baker D."/>
            <person name="Gharbi K."/>
            <person name="Hall N."/>
            <person name="Watson M."/>
            <person name="Adriaenssens E.M."/>
            <person name="Foster-Nyarko E."/>
            <person name="Jarju S."/>
            <person name="Secka A."/>
            <person name="Antonio M."/>
            <person name="Oren A."/>
            <person name="Chaudhuri R.R."/>
            <person name="La Ragione R."/>
            <person name="Hildebrand F."/>
            <person name="Pallen M.J."/>
        </authorList>
    </citation>
    <scope>NUCLEOTIDE SEQUENCE</scope>
    <source>
        <strain evidence="1">ChiBcec15-4380</strain>
    </source>
</reference>
<accession>A0A9D1AQT8</accession>
<dbReference type="PANTHER" id="PTHR34071">
    <property type="entry name" value="5-NITROIMIDAZOLE ANTIBIOTICS RESISTANCE PROTEIN, NIMA-FAMILY-RELATED PROTEIN-RELATED"/>
    <property type="match status" value="1"/>
</dbReference>
<dbReference type="Proteomes" id="UP000824239">
    <property type="component" value="Unassembled WGS sequence"/>
</dbReference>
<name>A0A9D1AQT8_9FIRM</name>
<dbReference type="InterPro" id="IPR024747">
    <property type="entry name" value="Pyridox_Oxase-rel"/>
</dbReference>
<organism evidence="1 2">
    <name type="scientific">Candidatus Avoscillospira avicola</name>
    <dbReference type="NCBI Taxonomy" id="2840706"/>
    <lineage>
        <taxon>Bacteria</taxon>
        <taxon>Bacillati</taxon>
        <taxon>Bacillota</taxon>
        <taxon>Clostridia</taxon>
        <taxon>Eubacteriales</taxon>
        <taxon>Oscillospiraceae</taxon>
        <taxon>Oscillospiraceae incertae sedis</taxon>
        <taxon>Candidatus Avoscillospira</taxon>
    </lineage>
</organism>
<reference evidence="1" key="1">
    <citation type="submission" date="2020-10" db="EMBL/GenBank/DDBJ databases">
        <authorList>
            <person name="Gilroy R."/>
        </authorList>
    </citation>
    <scope>NUCLEOTIDE SEQUENCE</scope>
    <source>
        <strain evidence="1">ChiBcec15-4380</strain>
    </source>
</reference>
<gene>
    <name evidence="1" type="ORF">IAA53_01185</name>
</gene>
<dbReference type="EMBL" id="DVHE01000008">
    <property type="protein sequence ID" value="HIR49895.1"/>
    <property type="molecule type" value="Genomic_DNA"/>
</dbReference>
<dbReference type="InterPro" id="IPR012349">
    <property type="entry name" value="Split_barrel_FMN-bd"/>
</dbReference>
<comment type="caution">
    <text evidence="1">The sequence shown here is derived from an EMBL/GenBank/DDBJ whole genome shotgun (WGS) entry which is preliminary data.</text>
</comment>
<protein>
    <submittedName>
        <fullName evidence="1">Pyridoxamine 5'-phosphate oxidase family protein</fullName>
    </submittedName>
</protein>
<evidence type="ECO:0000313" key="1">
    <source>
        <dbReference type="EMBL" id="HIR49895.1"/>
    </source>
</evidence>
<evidence type="ECO:0000313" key="2">
    <source>
        <dbReference type="Proteomes" id="UP000824239"/>
    </source>
</evidence>
<dbReference type="AlphaFoldDB" id="A0A9D1AQT8"/>
<proteinExistence type="predicted"/>
<dbReference type="SUPFAM" id="SSF50475">
    <property type="entry name" value="FMN-binding split barrel"/>
    <property type="match status" value="1"/>
</dbReference>